<organism evidence="1 2">
    <name type="scientific">Dendroctonus ponderosae</name>
    <name type="common">Mountain pine beetle</name>
    <dbReference type="NCBI Taxonomy" id="77166"/>
    <lineage>
        <taxon>Eukaryota</taxon>
        <taxon>Metazoa</taxon>
        <taxon>Ecdysozoa</taxon>
        <taxon>Arthropoda</taxon>
        <taxon>Hexapoda</taxon>
        <taxon>Insecta</taxon>
        <taxon>Pterygota</taxon>
        <taxon>Neoptera</taxon>
        <taxon>Endopterygota</taxon>
        <taxon>Coleoptera</taxon>
        <taxon>Polyphaga</taxon>
        <taxon>Cucujiformia</taxon>
        <taxon>Curculionidae</taxon>
        <taxon>Scolytinae</taxon>
        <taxon>Dendroctonus</taxon>
    </lineage>
</organism>
<accession>U4UU89</accession>
<sequence>SVVLNVAVLSLRAKRFLDFAVDFLQQDISGFVGLNLDFFTNQASST</sequence>
<proteinExistence type="predicted"/>
<name>U4UU89_DENPD</name>
<feature type="non-terminal residue" evidence="1">
    <location>
        <position position="1"/>
    </location>
</feature>
<gene>
    <name evidence="1" type="ORF">D910_11007</name>
</gene>
<dbReference type="EMBL" id="KB632370">
    <property type="protein sequence ID" value="ERL93720.1"/>
    <property type="molecule type" value="Genomic_DNA"/>
</dbReference>
<dbReference type="Proteomes" id="UP000030742">
    <property type="component" value="Unassembled WGS sequence"/>
</dbReference>
<reference evidence="1 2" key="1">
    <citation type="journal article" date="2013" name="Genome Biol.">
        <title>Draft genome of the mountain pine beetle, Dendroctonus ponderosae Hopkins, a major forest pest.</title>
        <authorList>
            <person name="Keeling C.I."/>
            <person name="Yuen M.M."/>
            <person name="Liao N.Y."/>
            <person name="Docking T.R."/>
            <person name="Chan S.K."/>
            <person name="Taylor G.A."/>
            <person name="Palmquist D.L."/>
            <person name="Jackman S.D."/>
            <person name="Nguyen A."/>
            <person name="Li M."/>
            <person name="Henderson H."/>
            <person name="Janes J.K."/>
            <person name="Zhao Y."/>
            <person name="Pandoh P."/>
            <person name="Moore R."/>
            <person name="Sperling F.A."/>
            <person name="Huber D.P."/>
            <person name="Birol I."/>
            <person name="Jones S.J."/>
            <person name="Bohlmann J."/>
        </authorList>
    </citation>
    <scope>NUCLEOTIDE SEQUENCE</scope>
</reference>
<dbReference type="AlphaFoldDB" id="U4UU89"/>
<protein>
    <submittedName>
        <fullName evidence="1">Uncharacterized protein</fullName>
    </submittedName>
</protein>
<evidence type="ECO:0000313" key="2">
    <source>
        <dbReference type="Proteomes" id="UP000030742"/>
    </source>
</evidence>
<evidence type="ECO:0000313" key="1">
    <source>
        <dbReference type="EMBL" id="ERL93720.1"/>
    </source>
</evidence>